<dbReference type="AlphaFoldDB" id="A0AB39Y7N6"/>
<feature type="transmembrane region" description="Helical" evidence="1">
    <location>
        <begin position="12"/>
        <end position="28"/>
    </location>
</feature>
<evidence type="ECO:0000256" key="1">
    <source>
        <dbReference type="SAM" id="Phobius"/>
    </source>
</evidence>
<name>A0AB39Y7N6_9ACTN</name>
<evidence type="ECO:0000313" key="2">
    <source>
        <dbReference type="EMBL" id="XDV66033.1"/>
    </source>
</evidence>
<keyword evidence="1" id="KW-1133">Transmembrane helix</keyword>
<accession>A0AB39Y7N6</accession>
<dbReference type="RefSeq" id="WP_133897983.1">
    <property type="nucleotide sequence ID" value="NZ_CP165727.1"/>
</dbReference>
<gene>
    <name evidence="2" type="ORF">AB5J51_25445</name>
</gene>
<sequence length="68" mass="7160">MRAKPKTLHFPPSWPTVVVVVVIVLFLVRPDLGTDQIRAVETIVCLLAGGGLAAASGGRQTKPVPEQG</sequence>
<keyword evidence="1" id="KW-0472">Membrane</keyword>
<dbReference type="EMBL" id="CP165727">
    <property type="protein sequence ID" value="XDV66033.1"/>
    <property type="molecule type" value="Genomic_DNA"/>
</dbReference>
<keyword evidence="1" id="KW-0812">Transmembrane</keyword>
<proteinExistence type="predicted"/>
<reference evidence="2" key="1">
    <citation type="submission" date="2024-08" db="EMBL/GenBank/DDBJ databases">
        <authorList>
            <person name="Yu S.T."/>
        </authorList>
    </citation>
    <scope>NUCLEOTIDE SEQUENCE</scope>
    <source>
        <strain evidence="2">R33</strain>
    </source>
</reference>
<organism evidence="2">
    <name type="scientific">Streptomyces sp. R33</name>
    <dbReference type="NCBI Taxonomy" id="3238629"/>
    <lineage>
        <taxon>Bacteria</taxon>
        <taxon>Bacillati</taxon>
        <taxon>Actinomycetota</taxon>
        <taxon>Actinomycetes</taxon>
        <taxon>Kitasatosporales</taxon>
        <taxon>Streptomycetaceae</taxon>
        <taxon>Streptomyces</taxon>
    </lineage>
</organism>
<protein>
    <submittedName>
        <fullName evidence="2">Uncharacterized protein</fullName>
    </submittedName>
</protein>